<accession>A0A1I6FYW7</accession>
<dbReference type="SUPFAM" id="SSF46785">
    <property type="entry name" value="Winged helix' DNA-binding domain"/>
    <property type="match status" value="1"/>
</dbReference>
<evidence type="ECO:0000256" key="2">
    <source>
        <dbReference type="ARBA" id="ARBA00023125"/>
    </source>
</evidence>
<dbReference type="PANTHER" id="PTHR42756:SF1">
    <property type="entry name" value="TRANSCRIPTIONAL REPRESSOR OF EMRAB OPERON"/>
    <property type="match status" value="1"/>
</dbReference>
<keyword evidence="2 5" id="KW-0238">DNA-binding</keyword>
<dbReference type="PANTHER" id="PTHR42756">
    <property type="entry name" value="TRANSCRIPTIONAL REGULATOR, MARR"/>
    <property type="match status" value="1"/>
</dbReference>
<keyword evidence="6" id="KW-1185">Reference proteome</keyword>
<gene>
    <name evidence="5" type="ORF">SAMN04490243_0944</name>
</gene>
<reference evidence="5 6" key="1">
    <citation type="submission" date="2016-10" db="EMBL/GenBank/DDBJ databases">
        <authorList>
            <person name="de Groot N.N."/>
        </authorList>
    </citation>
    <scope>NUCLEOTIDE SEQUENCE [LARGE SCALE GENOMIC DNA]</scope>
    <source>
        <strain evidence="5 6">DSM 21019</strain>
    </source>
</reference>
<dbReference type="EMBL" id="FOYQ01000001">
    <property type="protein sequence ID" value="SFR35143.1"/>
    <property type="molecule type" value="Genomic_DNA"/>
</dbReference>
<feature type="domain" description="HTH marR-type" evidence="4">
    <location>
        <begin position="40"/>
        <end position="173"/>
    </location>
</feature>
<evidence type="ECO:0000313" key="5">
    <source>
        <dbReference type="EMBL" id="SFR35143.1"/>
    </source>
</evidence>
<evidence type="ECO:0000313" key="6">
    <source>
        <dbReference type="Proteomes" id="UP000199534"/>
    </source>
</evidence>
<keyword evidence="3" id="KW-0804">Transcription</keyword>
<dbReference type="AlphaFoldDB" id="A0A1I6FYW7"/>
<protein>
    <submittedName>
        <fullName evidence="5">DNA-binding transcriptional regulator, MarR family</fullName>
    </submittedName>
</protein>
<dbReference type="InterPro" id="IPR036388">
    <property type="entry name" value="WH-like_DNA-bd_sf"/>
</dbReference>
<dbReference type="InterPro" id="IPR000835">
    <property type="entry name" value="HTH_MarR-typ"/>
</dbReference>
<dbReference type="SMART" id="SM00347">
    <property type="entry name" value="HTH_MARR"/>
    <property type="match status" value="1"/>
</dbReference>
<evidence type="ECO:0000256" key="3">
    <source>
        <dbReference type="ARBA" id="ARBA00023163"/>
    </source>
</evidence>
<name>A0A1I6FYW7_9FLAO</name>
<dbReference type="Gene3D" id="1.10.10.10">
    <property type="entry name" value="Winged helix-like DNA-binding domain superfamily/Winged helix DNA-binding domain"/>
    <property type="match status" value="1"/>
</dbReference>
<dbReference type="Proteomes" id="UP000199534">
    <property type="component" value="Unassembled WGS sequence"/>
</dbReference>
<dbReference type="GO" id="GO:0003677">
    <property type="term" value="F:DNA binding"/>
    <property type="evidence" value="ECO:0007669"/>
    <property type="project" value="UniProtKB-KW"/>
</dbReference>
<dbReference type="GO" id="GO:0003700">
    <property type="term" value="F:DNA-binding transcription factor activity"/>
    <property type="evidence" value="ECO:0007669"/>
    <property type="project" value="InterPro"/>
</dbReference>
<evidence type="ECO:0000256" key="1">
    <source>
        <dbReference type="ARBA" id="ARBA00023015"/>
    </source>
</evidence>
<evidence type="ECO:0000259" key="4">
    <source>
        <dbReference type="PROSITE" id="PS50995"/>
    </source>
</evidence>
<dbReference type="InterPro" id="IPR036390">
    <property type="entry name" value="WH_DNA-bd_sf"/>
</dbReference>
<dbReference type="Pfam" id="PF01047">
    <property type="entry name" value="MarR"/>
    <property type="match status" value="1"/>
</dbReference>
<dbReference type="STRING" id="400055.SAMN04490243_0944"/>
<dbReference type="PROSITE" id="PS50995">
    <property type="entry name" value="HTH_MARR_2"/>
    <property type="match status" value="1"/>
</dbReference>
<sequence>MGYPIPAHLIRIANLVPFNERDFVMKSSAFNPNMQEEDLASKITFGLERISEVFKTLLWAKAKVVGLSPIQIQIGLFVAYHRAELCNVSHLAKEFNVTKPTISDAVKILNKKGLIDKDYSASDQRSYTLQLTDSGRKLVREVGDFADPLRDLIGHKDEAELSRFFTTLSELIYSLNRTGVLTVQRTCFGCKFYDKESEEDYCKLLQKKLSNSDIRLDCPEFENRN</sequence>
<keyword evidence="1" id="KW-0805">Transcription regulation</keyword>
<proteinExistence type="predicted"/>
<organism evidence="5 6">
    <name type="scientific">Robiginitalea myxolifaciens</name>
    <dbReference type="NCBI Taxonomy" id="400055"/>
    <lineage>
        <taxon>Bacteria</taxon>
        <taxon>Pseudomonadati</taxon>
        <taxon>Bacteroidota</taxon>
        <taxon>Flavobacteriia</taxon>
        <taxon>Flavobacteriales</taxon>
        <taxon>Flavobacteriaceae</taxon>
        <taxon>Robiginitalea</taxon>
    </lineage>
</organism>